<sequence length="77" mass="8774">MEKKRKMWFGIGCVLFLVSLPFVADPILTMISNQSESFIILFPIGYPMLTFILGFGFMIMFSPLKQKKADGQGNVHR</sequence>
<evidence type="ECO:0000256" key="1">
    <source>
        <dbReference type="SAM" id="Phobius"/>
    </source>
</evidence>
<keyword evidence="1" id="KW-0472">Membrane</keyword>
<reference evidence="2 3" key="1">
    <citation type="journal article" date="2004" name="Extremophiles">
        <title>Halobacillus locisalis sp. nov., a halophilic bacterium isolated from a marine solar saltern of the Yellow Sea in Korea.</title>
        <authorList>
            <person name="Yoon J.H."/>
            <person name="Kang K.H."/>
            <person name="Oh T.K."/>
            <person name="Park Y.H."/>
        </authorList>
    </citation>
    <scope>NUCLEOTIDE SEQUENCE [LARGE SCALE GENOMIC DNA]</scope>
    <source>
        <strain evidence="2 3">KCTC 3788</strain>
    </source>
</reference>
<feature type="transmembrane region" description="Helical" evidence="1">
    <location>
        <begin position="40"/>
        <end position="61"/>
    </location>
</feature>
<evidence type="ECO:0000313" key="2">
    <source>
        <dbReference type="EMBL" id="MBA2173770.1"/>
    </source>
</evidence>
<evidence type="ECO:0000313" key="3">
    <source>
        <dbReference type="Proteomes" id="UP000571017"/>
    </source>
</evidence>
<dbReference type="Proteomes" id="UP000571017">
    <property type="component" value="Unassembled WGS sequence"/>
</dbReference>
<keyword evidence="3" id="KW-1185">Reference proteome</keyword>
<dbReference type="AlphaFoldDB" id="A0A838CP47"/>
<comment type="caution">
    <text evidence="2">The sequence shown here is derived from an EMBL/GenBank/DDBJ whole genome shotgun (WGS) entry which is preliminary data.</text>
</comment>
<protein>
    <submittedName>
        <fullName evidence="2">Uncharacterized protein</fullName>
    </submittedName>
</protein>
<gene>
    <name evidence="2" type="ORF">H0266_02550</name>
</gene>
<proteinExistence type="predicted"/>
<dbReference type="EMBL" id="JACEFG010000001">
    <property type="protein sequence ID" value="MBA2173770.1"/>
    <property type="molecule type" value="Genomic_DNA"/>
</dbReference>
<keyword evidence="1" id="KW-0812">Transmembrane</keyword>
<name>A0A838CP47_9BACI</name>
<organism evidence="2 3">
    <name type="scientific">Halobacillus locisalis</name>
    <dbReference type="NCBI Taxonomy" id="220753"/>
    <lineage>
        <taxon>Bacteria</taxon>
        <taxon>Bacillati</taxon>
        <taxon>Bacillota</taxon>
        <taxon>Bacilli</taxon>
        <taxon>Bacillales</taxon>
        <taxon>Bacillaceae</taxon>
        <taxon>Halobacillus</taxon>
    </lineage>
</organism>
<accession>A0A838CP47</accession>
<dbReference type="RefSeq" id="WP_181470807.1">
    <property type="nucleotide sequence ID" value="NZ_JACEFG010000001.1"/>
</dbReference>
<keyword evidence="1" id="KW-1133">Transmembrane helix</keyword>